<proteinExistence type="predicted"/>
<evidence type="ECO:0000313" key="2">
    <source>
        <dbReference type="EMBL" id="CAF9920839.1"/>
    </source>
</evidence>
<name>A0A8H3FA93_9LECA</name>
<feature type="compositionally biased region" description="Basic and acidic residues" evidence="1">
    <location>
        <begin position="162"/>
        <end position="193"/>
    </location>
</feature>
<comment type="caution">
    <text evidence="2">The sequence shown here is derived from an EMBL/GenBank/DDBJ whole genome shotgun (WGS) entry which is preliminary data.</text>
</comment>
<protein>
    <recommendedName>
        <fullName evidence="4">WW domain-containing protein</fullName>
    </recommendedName>
</protein>
<sequence length="293" mass="32161">MDATPTDAPPSYDEVAGPSSSSSRPANANASTSSVPHKARNGIPPQSRRSMEDEGRPLPHGWIRQYDPQNHHQFFVDTNVKPPRAIWCHPYDDEQYMNSLDPKQRQTIKGSLRVPSQADITAESSDEDGDHHHHPSTSTAELPPRDPAPPTGVTKFGRKMKDKITHTTHEQRSQERAQRAEEERRAYQRHQELRAAMSRAAQTGEPQYVGKGRDGKDMYIEPPQGGGYGYNPYAQGPYGNNPNATYVRPQYPYNRPYGGGFGGGYGLPLAGGLMGGLLLGDMMGGGMMGGGMF</sequence>
<feature type="region of interest" description="Disordered" evidence="1">
    <location>
        <begin position="1"/>
        <end position="65"/>
    </location>
</feature>
<evidence type="ECO:0008006" key="4">
    <source>
        <dbReference type="Google" id="ProtNLM"/>
    </source>
</evidence>
<dbReference type="OrthoDB" id="2367685at2759"/>
<evidence type="ECO:0000313" key="3">
    <source>
        <dbReference type="Proteomes" id="UP000664534"/>
    </source>
</evidence>
<feature type="compositionally biased region" description="Low complexity" evidence="1">
    <location>
        <begin position="16"/>
        <end position="34"/>
    </location>
</feature>
<dbReference type="AlphaFoldDB" id="A0A8H3FA93"/>
<accession>A0A8H3FA93</accession>
<evidence type="ECO:0000256" key="1">
    <source>
        <dbReference type="SAM" id="MobiDB-lite"/>
    </source>
</evidence>
<gene>
    <name evidence="2" type="ORF">IMSHALPRED_005016</name>
</gene>
<organism evidence="2 3">
    <name type="scientific">Imshaugia aleurites</name>
    <dbReference type="NCBI Taxonomy" id="172621"/>
    <lineage>
        <taxon>Eukaryota</taxon>
        <taxon>Fungi</taxon>
        <taxon>Dikarya</taxon>
        <taxon>Ascomycota</taxon>
        <taxon>Pezizomycotina</taxon>
        <taxon>Lecanoromycetes</taxon>
        <taxon>OSLEUM clade</taxon>
        <taxon>Lecanoromycetidae</taxon>
        <taxon>Lecanorales</taxon>
        <taxon>Lecanorineae</taxon>
        <taxon>Parmeliaceae</taxon>
        <taxon>Imshaugia</taxon>
    </lineage>
</organism>
<dbReference type="EMBL" id="CAJPDT010000026">
    <property type="protein sequence ID" value="CAF9920839.1"/>
    <property type="molecule type" value="Genomic_DNA"/>
</dbReference>
<feature type="region of interest" description="Disordered" evidence="1">
    <location>
        <begin position="106"/>
        <end position="216"/>
    </location>
</feature>
<keyword evidence="3" id="KW-1185">Reference proteome</keyword>
<dbReference type="Proteomes" id="UP000664534">
    <property type="component" value="Unassembled WGS sequence"/>
</dbReference>
<reference evidence="2" key="1">
    <citation type="submission" date="2021-03" db="EMBL/GenBank/DDBJ databases">
        <authorList>
            <person name="Tagirdzhanova G."/>
        </authorList>
    </citation>
    <scope>NUCLEOTIDE SEQUENCE</scope>
</reference>